<dbReference type="InterPro" id="IPR036393">
    <property type="entry name" value="AceGlu_kinase-like_sf"/>
</dbReference>
<reference evidence="1 2" key="1">
    <citation type="submission" date="2024-04" db="EMBL/GenBank/DDBJ databases">
        <authorList>
            <person name="Fracassetti M."/>
        </authorList>
    </citation>
    <scope>NUCLEOTIDE SEQUENCE [LARGE SCALE GENOMIC DNA]</scope>
</reference>
<keyword evidence="2" id="KW-1185">Reference proteome</keyword>
<name>A0AAV2FVN8_9ROSI</name>
<proteinExistence type="predicted"/>
<accession>A0AAV2FVN8</accession>
<dbReference type="Proteomes" id="UP001497516">
    <property type="component" value="Chromosome 7"/>
</dbReference>
<organism evidence="1 2">
    <name type="scientific">Linum trigynum</name>
    <dbReference type="NCBI Taxonomy" id="586398"/>
    <lineage>
        <taxon>Eukaryota</taxon>
        <taxon>Viridiplantae</taxon>
        <taxon>Streptophyta</taxon>
        <taxon>Embryophyta</taxon>
        <taxon>Tracheophyta</taxon>
        <taxon>Spermatophyta</taxon>
        <taxon>Magnoliopsida</taxon>
        <taxon>eudicotyledons</taxon>
        <taxon>Gunneridae</taxon>
        <taxon>Pentapetalae</taxon>
        <taxon>rosids</taxon>
        <taxon>fabids</taxon>
        <taxon>Malpighiales</taxon>
        <taxon>Linaceae</taxon>
        <taxon>Linum</taxon>
    </lineage>
</organism>
<dbReference type="EMBL" id="OZ034820">
    <property type="protein sequence ID" value="CAL1402411.1"/>
    <property type="molecule type" value="Genomic_DNA"/>
</dbReference>
<evidence type="ECO:0000313" key="2">
    <source>
        <dbReference type="Proteomes" id="UP001497516"/>
    </source>
</evidence>
<sequence length="98" mass="10795">MKSGAAAMIDQKLKASVIVSYVGLHPILVHGGGSEINSWLKQINIEPLLHESLSVIDAKTMEIHNGNPLISSAWCLEEILVTRNVESLRKLNRKLLVI</sequence>
<gene>
    <name evidence="1" type="ORF">LTRI10_LOCUS42416</name>
</gene>
<protein>
    <recommendedName>
        <fullName evidence="3">Acetylglutamate kinase</fullName>
    </recommendedName>
</protein>
<dbReference type="SUPFAM" id="SSF53633">
    <property type="entry name" value="Carbamate kinase-like"/>
    <property type="match status" value="1"/>
</dbReference>
<evidence type="ECO:0000313" key="1">
    <source>
        <dbReference type="EMBL" id="CAL1402411.1"/>
    </source>
</evidence>
<dbReference type="Gene3D" id="3.40.1160.10">
    <property type="entry name" value="Acetylglutamate kinase-like"/>
    <property type="match status" value="1"/>
</dbReference>
<evidence type="ECO:0008006" key="3">
    <source>
        <dbReference type="Google" id="ProtNLM"/>
    </source>
</evidence>
<dbReference type="AlphaFoldDB" id="A0AAV2FVN8"/>